<dbReference type="HOGENOM" id="CLU_2292028_0_0_1"/>
<dbReference type="EMBL" id="KN834836">
    <property type="protein sequence ID" value="KIK52879.1"/>
    <property type="molecule type" value="Genomic_DNA"/>
</dbReference>
<protein>
    <submittedName>
        <fullName evidence="1">Uncharacterized protein</fullName>
    </submittedName>
</protein>
<name>A0A0D0BTH9_9AGAR</name>
<proteinExistence type="predicted"/>
<dbReference type="Proteomes" id="UP000053593">
    <property type="component" value="Unassembled WGS sequence"/>
</dbReference>
<keyword evidence="2" id="KW-1185">Reference proteome</keyword>
<gene>
    <name evidence="1" type="ORF">GYMLUDRAFT_947783</name>
</gene>
<sequence length="101" mass="11436">MGRFFFNLGRRSSGQTPAHRYSPLILEISSFSTDHPLLALVVEHSKRWHSLSSNCPCVAGPFYRGLSAIQRLPFLKHLHNTRTDSPDVPSNTDDFVQLPLF</sequence>
<evidence type="ECO:0000313" key="1">
    <source>
        <dbReference type="EMBL" id="KIK52879.1"/>
    </source>
</evidence>
<dbReference type="AlphaFoldDB" id="A0A0D0BTH9"/>
<evidence type="ECO:0000313" key="2">
    <source>
        <dbReference type="Proteomes" id="UP000053593"/>
    </source>
</evidence>
<reference evidence="1 2" key="1">
    <citation type="submission" date="2014-04" db="EMBL/GenBank/DDBJ databases">
        <title>Evolutionary Origins and Diversification of the Mycorrhizal Mutualists.</title>
        <authorList>
            <consortium name="DOE Joint Genome Institute"/>
            <consortium name="Mycorrhizal Genomics Consortium"/>
            <person name="Kohler A."/>
            <person name="Kuo A."/>
            <person name="Nagy L.G."/>
            <person name="Floudas D."/>
            <person name="Copeland A."/>
            <person name="Barry K.W."/>
            <person name="Cichocki N."/>
            <person name="Veneault-Fourrey C."/>
            <person name="LaButti K."/>
            <person name="Lindquist E.A."/>
            <person name="Lipzen A."/>
            <person name="Lundell T."/>
            <person name="Morin E."/>
            <person name="Murat C."/>
            <person name="Riley R."/>
            <person name="Ohm R."/>
            <person name="Sun H."/>
            <person name="Tunlid A."/>
            <person name="Henrissat B."/>
            <person name="Grigoriev I.V."/>
            <person name="Hibbett D.S."/>
            <person name="Martin F."/>
        </authorList>
    </citation>
    <scope>NUCLEOTIDE SEQUENCE [LARGE SCALE GENOMIC DNA]</scope>
    <source>
        <strain evidence="1 2">FD-317 M1</strain>
    </source>
</reference>
<accession>A0A0D0BTH9</accession>
<organism evidence="1 2">
    <name type="scientific">Collybiopsis luxurians FD-317 M1</name>
    <dbReference type="NCBI Taxonomy" id="944289"/>
    <lineage>
        <taxon>Eukaryota</taxon>
        <taxon>Fungi</taxon>
        <taxon>Dikarya</taxon>
        <taxon>Basidiomycota</taxon>
        <taxon>Agaricomycotina</taxon>
        <taxon>Agaricomycetes</taxon>
        <taxon>Agaricomycetidae</taxon>
        <taxon>Agaricales</taxon>
        <taxon>Marasmiineae</taxon>
        <taxon>Omphalotaceae</taxon>
        <taxon>Collybiopsis</taxon>
        <taxon>Collybiopsis luxurians</taxon>
    </lineage>
</organism>